<gene>
    <name evidence="2" type="ORF">METZ01_LOCUS420535</name>
</gene>
<dbReference type="GO" id="GO:0006071">
    <property type="term" value="P:glycerol metabolic process"/>
    <property type="evidence" value="ECO:0007669"/>
    <property type="project" value="InterPro"/>
</dbReference>
<organism evidence="2">
    <name type="scientific">marine metagenome</name>
    <dbReference type="NCBI Taxonomy" id="408172"/>
    <lineage>
        <taxon>unclassified sequences</taxon>
        <taxon>metagenomes</taxon>
        <taxon>ecological metagenomes</taxon>
    </lineage>
</organism>
<dbReference type="AlphaFoldDB" id="A0A382XBH2"/>
<feature type="domain" description="DhaK" evidence="1">
    <location>
        <begin position="7"/>
        <end position="28"/>
    </location>
</feature>
<name>A0A382XBH2_9ZZZZ</name>
<dbReference type="InterPro" id="IPR004006">
    <property type="entry name" value="DhaK_dom"/>
</dbReference>
<dbReference type="EMBL" id="UINC01165980">
    <property type="protein sequence ID" value="SVD67681.1"/>
    <property type="molecule type" value="Genomic_DNA"/>
</dbReference>
<sequence length="28" mass="3339">MKKILNDPFNYVDEMLEGLCLAHPDLYR</sequence>
<feature type="non-terminal residue" evidence="2">
    <location>
        <position position="28"/>
    </location>
</feature>
<dbReference type="PROSITE" id="PS51481">
    <property type="entry name" value="DHAK"/>
    <property type="match status" value="1"/>
</dbReference>
<proteinExistence type="predicted"/>
<evidence type="ECO:0000259" key="1">
    <source>
        <dbReference type="PROSITE" id="PS51481"/>
    </source>
</evidence>
<protein>
    <recommendedName>
        <fullName evidence="1">DhaK domain-containing protein</fullName>
    </recommendedName>
</protein>
<evidence type="ECO:0000313" key="2">
    <source>
        <dbReference type="EMBL" id="SVD67681.1"/>
    </source>
</evidence>
<accession>A0A382XBH2</accession>
<dbReference type="GO" id="GO:0004371">
    <property type="term" value="F:glycerone kinase activity"/>
    <property type="evidence" value="ECO:0007669"/>
    <property type="project" value="InterPro"/>
</dbReference>
<reference evidence="2" key="1">
    <citation type="submission" date="2018-05" db="EMBL/GenBank/DDBJ databases">
        <authorList>
            <person name="Lanie J.A."/>
            <person name="Ng W.-L."/>
            <person name="Kazmierczak K.M."/>
            <person name="Andrzejewski T.M."/>
            <person name="Davidsen T.M."/>
            <person name="Wayne K.J."/>
            <person name="Tettelin H."/>
            <person name="Glass J.I."/>
            <person name="Rusch D."/>
            <person name="Podicherti R."/>
            <person name="Tsui H.-C.T."/>
            <person name="Winkler M.E."/>
        </authorList>
    </citation>
    <scope>NUCLEOTIDE SEQUENCE</scope>
</reference>